<evidence type="ECO:0000256" key="1">
    <source>
        <dbReference type="SAM" id="SignalP"/>
    </source>
</evidence>
<name>A0A1N7CSB7_9ACTN</name>
<dbReference type="OrthoDB" id="3543575at2"/>
<reference evidence="3" key="1">
    <citation type="submission" date="2017-01" db="EMBL/GenBank/DDBJ databases">
        <authorList>
            <person name="Varghese N."/>
            <person name="Submissions S."/>
        </authorList>
    </citation>
    <scope>NUCLEOTIDE SEQUENCE [LARGE SCALE GENOMIC DNA]</scope>
    <source>
        <strain evidence="3">ATCC 12950</strain>
    </source>
</reference>
<gene>
    <name evidence="2" type="ORF">SAMN05421833_112184</name>
</gene>
<dbReference type="EMBL" id="FTNI01000012">
    <property type="protein sequence ID" value="SIR66502.1"/>
    <property type="molecule type" value="Genomic_DNA"/>
</dbReference>
<organism evidence="2 3">
    <name type="scientific">Microbispora rosea</name>
    <dbReference type="NCBI Taxonomy" id="58117"/>
    <lineage>
        <taxon>Bacteria</taxon>
        <taxon>Bacillati</taxon>
        <taxon>Actinomycetota</taxon>
        <taxon>Actinomycetes</taxon>
        <taxon>Streptosporangiales</taxon>
        <taxon>Streptosporangiaceae</taxon>
        <taxon>Microbispora</taxon>
    </lineage>
</organism>
<dbReference type="Proteomes" id="UP000186096">
    <property type="component" value="Unassembled WGS sequence"/>
</dbReference>
<accession>A0A1N7CSB7</accession>
<dbReference type="RefSeq" id="WP_076436275.1">
    <property type="nucleotide sequence ID" value="NZ_FTNI01000012.1"/>
</dbReference>
<evidence type="ECO:0000313" key="2">
    <source>
        <dbReference type="EMBL" id="SIR66502.1"/>
    </source>
</evidence>
<sequence>MSRYWTRPSVDAVVLTARRLALAALVIPAAGICAARPATAHATPPPVREKLAAFRVHEPGGGGGQVIRGGRASAIQNRSGAGLSNQSLTGAVAPTFMRGQSQLPVTQMRSLDLQAAFCGSQPTTCVVGQNKPIRRRH</sequence>
<protein>
    <submittedName>
        <fullName evidence="2">Uncharacterized protein</fullName>
    </submittedName>
</protein>
<evidence type="ECO:0000313" key="3">
    <source>
        <dbReference type="Proteomes" id="UP000186096"/>
    </source>
</evidence>
<proteinExistence type="predicted"/>
<dbReference type="AlphaFoldDB" id="A0A1N7CSB7"/>
<keyword evidence="3" id="KW-1185">Reference proteome</keyword>
<feature type="chain" id="PRO_5038543696" evidence="1">
    <location>
        <begin position="24"/>
        <end position="137"/>
    </location>
</feature>
<keyword evidence="1" id="KW-0732">Signal</keyword>
<feature type="signal peptide" evidence="1">
    <location>
        <begin position="1"/>
        <end position="23"/>
    </location>
</feature>